<dbReference type="Proteomes" id="UP001066276">
    <property type="component" value="Chromosome 6"/>
</dbReference>
<reference evidence="2" key="1">
    <citation type="journal article" date="2022" name="bioRxiv">
        <title>Sequencing and chromosome-scale assembly of the giantPleurodeles waltlgenome.</title>
        <authorList>
            <person name="Brown T."/>
            <person name="Elewa A."/>
            <person name="Iarovenko S."/>
            <person name="Subramanian E."/>
            <person name="Araus A.J."/>
            <person name="Petzold A."/>
            <person name="Susuki M."/>
            <person name="Suzuki K.-i.T."/>
            <person name="Hayashi T."/>
            <person name="Toyoda A."/>
            <person name="Oliveira C."/>
            <person name="Osipova E."/>
            <person name="Leigh N.D."/>
            <person name="Simon A."/>
            <person name="Yun M.H."/>
        </authorList>
    </citation>
    <scope>NUCLEOTIDE SEQUENCE</scope>
    <source>
        <strain evidence="2">20211129_DDA</strain>
        <tissue evidence="2">Liver</tissue>
    </source>
</reference>
<feature type="region of interest" description="Disordered" evidence="1">
    <location>
        <begin position="50"/>
        <end position="115"/>
    </location>
</feature>
<protein>
    <submittedName>
        <fullName evidence="2">Uncharacterized protein</fullName>
    </submittedName>
</protein>
<name>A0AAV7QHS8_PLEWA</name>
<evidence type="ECO:0000313" key="3">
    <source>
        <dbReference type="Proteomes" id="UP001066276"/>
    </source>
</evidence>
<dbReference type="AlphaFoldDB" id="A0AAV7QHS8"/>
<organism evidence="2 3">
    <name type="scientific">Pleurodeles waltl</name>
    <name type="common">Iberian ribbed newt</name>
    <dbReference type="NCBI Taxonomy" id="8319"/>
    <lineage>
        <taxon>Eukaryota</taxon>
        <taxon>Metazoa</taxon>
        <taxon>Chordata</taxon>
        <taxon>Craniata</taxon>
        <taxon>Vertebrata</taxon>
        <taxon>Euteleostomi</taxon>
        <taxon>Amphibia</taxon>
        <taxon>Batrachia</taxon>
        <taxon>Caudata</taxon>
        <taxon>Salamandroidea</taxon>
        <taxon>Salamandridae</taxon>
        <taxon>Pleurodelinae</taxon>
        <taxon>Pleurodeles</taxon>
    </lineage>
</organism>
<evidence type="ECO:0000256" key="1">
    <source>
        <dbReference type="SAM" id="MobiDB-lite"/>
    </source>
</evidence>
<gene>
    <name evidence="2" type="ORF">NDU88_004229</name>
</gene>
<proteinExistence type="predicted"/>
<evidence type="ECO:0000313" key="2">
    <source>
        <dbReference type="EMBL" id="KAJ1137833.1"/>
    </source>
</evidence>
<keyword evidence="3" id="KW-1185">Reference proteome</keyword>
<accession>A0AAV7QHS8</accession>
<comment type="caution">
    <text evidence="2">The sequence shown here is derived from an EMBL/GenBank/DDBJ whole genome shotgun (WGS) entry which is preliminary data.</text>
</comment>
<sequence length="157" mass="17233">MIFGGVRLVRSYLRPHTRGSASQWRWRQGEAEHVAQDAPGRLVAEIEAAARGKKRRGETKITGCAARGPNAARSRPRKAERPNSAGCPPLLDGSQDRRGRRRRRRGEAATAAPNELGQTVVELGVTAWDKENKSTQVDLRGASRYRSRLASGCGHRA</sequence>
<dbReference type="EMBL" id="JANPWB010000010">
    <property type="protein sequence ID" value="KAJ1137833.1"/>
    <property type="molecule type" value="Genomic_DNA"/>
</dbReference>